<proteinExistence type="predicted"/>
<evidence type="ECO:0000313" key="2">
    <source>
        <dbReference type="EMBL" id="GBE90203.1"/>
    </source>
</evidence>
<gene>
    <name evidence="2" type="ORF">SCP_1900520</name>
</gene>
<evidence type="ECO:0000256" key="1">
    <source>
        <dbReference type="SAM" id="Phobius"/>
    </source>
</evidence>
<dbReference type="EMBL" id="BFAD01000019">
    <property type="protein sequence ID" value="GBE90203.1"/>
    <property type="molecule type" value="Genomic_DNA"/>
</dbReference>
<dbReference type="RefSeq" id="XP_027621116.1">
    <property type="nucleotide sequence ID" value="XM_027765315.1"/>
</dbReference>
<name>A0A401H745_9APHY</name>
<evidence type="ECO:0000313" key="3">
    <source>
        <dbReference type="Proteomes" id="UP000287166"/>
    </source>
</evidence>
<feature type="transmembrane region" description="Helical" evidence="1">
    <location>
        <begin position="56"/>
        <end position="78"/>
    </location>
</feature>
<keyword evidence="1" id="KW-0472">Membrane</keyword>
<sequence length="86" mass="9820">MAFYNVSTAARLAEQASPSVSVEKGTYRIRVPSPQAPLRRRRRPRHTPSATIEKQMALLVIFLVCATITCFGAAYYLFMTSRRHRF</sequence>
<dbReference type="InParanoid" id="A0A401H745"/>
<keyword evidence="3" id="KW-1185">Reference proteome</keyword>
<comment type="caution">
    <text evidence="2">The sequence shown here is derived from an EMBL/GenBank/DDBJ whole genome shotgun (WGS) entry which is preliminary data.</text>
</comment>
<dbReference type="OrthoDB" id="1882547at2759"/>
<organism evidence="2 3">
    <name type="scientific">Sparassis crispa</name>
    <dbReference type="NCBI Taxonomy" id="139825"/>
    <lineage>
        <taxon>Eukaryota</taxon>
        <taxon>Fungi</taxon>
        <taxon>Dikarya</taxon>
        <taxon>Basidiomycota</taxon>
        <taxon>Agaricomycotina</taxon>
        <taxon>Agaricomycetes</taxon>
        <taxon>Polyporales</taxon>
        <taxon>Sparassidaceae</taxon>
        <taxon>Sparassis</taxon>
    </lineage>
</organism>
<keyword evidence="1" id="KW-0812">Transmembrane</keyword>
<protein>
    <submittedName>
        <fullName evidence="2">Uncharacterized protein</fullName>
    </submittedName>
</protein>
<reference evidence="2 3" key="1">
    <citation type="journal article" date="2018" name="Sci. Rep.">
        <title>Genome sequence of the cauliflower mushroom Sparassis crispa (Hanabiratake) and its association with beneficial usage.</title>
        <authorList>
            <person name="Kiyama R."/>
            <person name="Furutani Y."/>
            <person name="Kawaguchi K."/>
            <person name="Nakanishi T."/>
        </authorList>
    </citation>
    <scope>NUCLEOTIDE SEQUENCE [LARGE SCALE GENOMIC DNA]</scope>
</reference>
<dbReference type="Proteomes" id="UP000287166">
    <property type="component" value="Unassembled WGS sequence"/>
</dbReference>
<dbReference type="GeneID" id="38787120"/>
<dbReference type="AlphaFoldDB" id="A0A401H745"/>
<accession>A0A401H745</accession>
<keyword evidence="1" id="KW-1133">Transmembrane helix</keyword>